<dbReference type="Proteomes" id="UP000309215">
    <property type="component" value="Unassembled WGS sequence"/>
</dbReference>
<keyword evidence="2 7" id="KW-0349">Heme</keyword>
<evidence type="ECO:0000256" key="2">
    <source>
        <dbReference type="ARBA" id="ARBA00022617"/>
    </source>
</evidence>
<evidence type="ECO:0000313" key="9">
    <source>
        <dbReference type="EMBL" id="TKD07858.1"/>
    </source>
</evidence>
<protein>
    <submittedName>
        <fullName evidence="9">Cytochrome P450</fullName>
    </submittedName>
</protein>
<evidence type="ECO:0000256" key="5">
    <source>
        <dbReference type="ARBA" id="ARBA00023004"/>
    </source>
</evidence>
<evidence type="ECO:0000256" key="7">
    <source>
        <dbReference type="RuleBase" id="RU000461"/>
    </source>
</evidence>
<keyword evidence="4 7" id="KW-0560">Oxidoreductase</keyword>
<dbReference type="GO" id="GO:0016705">
    <property type="term" value="F:oxidoreductase activity, acting on paired donors, with incorporation or reduction of molecular oxygen"/>
    <property type="evidence" value="ECO:0007669"/>
    <property type="project" value="InterPro"/>
</dbReference>
<dbReference type="PANTHER" id="PTHR46696:SF1">
    <property type="entry name" value="CYTOCHROME P450 YJIB-RELATED"/>
    <property type="match status" value="1"/>
</dbReference>
<dbReference type="InterPro" id="IPR017972">
    <property type="entry name" value="Cyt_P450_CS"/>
</dbReference>
<keyword evidence="10" id="KW-1185">Reference proteome</keyword>
<dbReference type="PRINTS" id="PR00385">
    <property type="entry name" value="P450"/>
</dbReference>
<feature type="region of interest" description="Disordered" evidence="8">
    <location>
        <begin position="1"/>
        <end position="22"/>
    </location>
</feature>
<sequence length="421" mass="46176">MSESRVTGRGGSPCGKEHFPLASPMLDDPRPFYTRARRDEPVFFSDSLGLWVVTRYEDVCAVAKDAARFSSLDSITPKAATTPPPPELLAELVKGFPLLPSLVDSDPPVHTRGRALVTKALSLRRLAAFEPILRDIATRLVDGFVAKGHVELVHAFAIALPGRFIVDLLGLPREHLDQVDRWTTNSTAIFAGHDPLPVLLEHARGFVAFQHYLADAIEDRRKTPRDDALSDIVTGAAALDPPFGVAELVNMLLQILFAGYETTAGLIAAAALELARDPALFAAARNDPGILPSIVEEVLRVASPIHAMYRTALEDVEVGGVRIKKGERLQIAYISANHDERRFEDPLRFDIRRTAPHLAFGHGLHYCIGAPLARLEGRIALEVLTQRLPGLRLVPDQTFSYFPSATARRLESLELAWDPPG</sequence>
<name>A0A4U1JC65_9BACT</name>
<keyword evidence="6 7" id="KW-0503">Monooxygenase</keyword>
<keyword evidence="3 7" id="KW-0479">Metal-binding</keyword>
<comment type="caution">
    <text evidence="9">The sequence shown here is derived from an EMBL/GenBank/DDBJ whole genome shotgun (WGS) entry which is preliminary data.</text>
</comment>
<dbReference type="PANTHER" id="PTHR46696">
    <property type="entry name" value="P450, PUTATIVE (EUROFUNG)-RELATED"/>
    <property type="match status" value="1"/>
</dbReference>
<evidence type="ECO:0000256" key="3">
    <source>
        <dbReference type="ARBA" id="ARBA00022723"/>
    </source>
</evidence>
<evidence type="ECO:0000256" key="4">
    <source>
        <dbReference type="ARBA" id="ARBA00023002"/>
    </source>
</evidence>
<reference evidence="9 10" key="1">
    <citation type="submission" date="2019-04" db="EMBL/GenBank/DDBJ databases">
        <authorList>
            <person name="Li Y."/>
            <person name="Wang J."/>
        </authorList>
    </citation>
    <scope>NUCLEOTIDE SEQUENCE [LARGE SCALE GENOMIC DNA]</scope>
    <source>
        <strain evidence="9 10">DSM 14668</strain>
    </source>
</reference>
<dbReference type="GO" id="GO:0004497">
    <property type="term" value="F:monooxygenase activity"/>
    <property type="evidence" value="ECO:0007669"/>
    <property type="project" value="UniProtKB-KW"/>
</dbReference>
<comment type="similarity">
    <text evidence="1 7">Belongs to the cytochrome P450 family.</text>
</comment>
<dbReference type="InterPro" id="IPR001128">
    <property type="entry name" value="Cyt_P450"/>
</dbReference>
<keyword evidence="5 7" id="KW-0408">Iron</keyword>
<dbReference type="InterPro" id="IPR002397">
    <property type="entry name" value="Cyt_P450_B"/>
</dbReference>
<evidence type="ECO:0000256" key="8">
    <source>
        <dbReference type="SAM" id="MobiDB-lite"/>
    </source>
</evidence>
<evidence type="ECO:0000256" key="1">
    <source>
        <dbReference type="ARBA" id="ARBA00010617"/>
    </source>
</evidence>
<dbReference type="GO" id="GO:0005506">
    <property type="term" value="F:iron ion binding"/>
    <property type="evidence" value="ECO:0007669"/>
    <property type="project" value="InterPro"/>
</dbReference>
<dbReference type="GO" id="GO:0020037">
    <property type="term" value="F:heme binding"/>
    <property type="evidence" value="ECO:0007669"/>
    <property type="project" value="InterPro"/>
</dbReference>
<organism evidence="9 10">
    <name type="scientific">Polyangium fumosum</name>
    <dbReference type="NCBI Taxonomy" id="889272"/>
    <lineage>
        <taxon>Bacteria</taxon>
        <taxon>Pseudomonadati</taxon>
        <taxon>Myxococcota</taxon>
        <taxon>Polyangia</taxon>
        <taxon>Polyangiales</taxon>
        <taxon>Polyangiaceae</taxon>
        <taxon>Polyangium</taxon>
    </lineage>
</organism>
<dbReference type="RefSeq" id="WP_136929946.1">
    <property type="nucleotide sequence ID" value="NZ_SSMQ01000015.1"/>
</dbReference>
<gene>
    <name evidence="9" type="ORF">E8A74_16315</name>
</gene>
<dbReference type="PROSITE" id="PS00086">
    <property type="entry name" value="CYTOCHROME_P450"/>
    <property type="match status" value="1"/>
</dbReference>
<proteinExistence type="inferred from homology"/>
<dbReference type="PRINTS" id="PR00359">
    <property type="entry name" value="BP450"/>
</dbReference>
<evidence type="ECO:0000313" key="10">
    <source>
        <dbReference type="Proteomes" id="UP000309215"/>
    </source>
</evidence>
<dbReference type="FunFam" id="1.10.630.10:FF:000018">
    <property type="entry name" value="Cytochrome P450 monooxygenase"/>
    <property type="match status" value="1"/>
</dbReference>
<dbReference type="OrthoDB" id="4511384at2"/>
<evidence type="ECO:0000256" key="6">
    <source>
        <dbReference type="ARBA" id="ARBA00023033"/>
    </source>
</evidence>
<dbReference type="EMBL" id="SSMQ01000015">
    <property type="protein sequence ID" value="TKD07858.1"/>
    <property type="molecule type" value="Genomic_DNA"/>
</dbReference>
<accession>A0A4U1JC65</accession>
<dbReference type="Pfam" id="PF00067">
    <property type="entry name" value="p450"/>
    <property type="match status" value="1"/>
</dbReference>
<dbReference type="Gene3D" id="1.10.630.10">
    <property type="entry name" value="Cytochrome P450"/>
    <property type="match status" value="1"/>
</dbReference>
<dbReference type="AlphaFoldDB" id="A0A4U1JC65"/>
<dbReference type="InterPro" id="IPR036396">
    <property type="entry name" value="Cyt_P450_sf"/>
</dbReference>
<dbReference type="SUPFAM" id="SSF48264">
    <property type="entry name" value="Cytochrome P450"/>
    <property type="match status" value="1"/>
</dbReference>